<reference evidence="3 4" key="1">
    <citation type="submission" date="2021-03" db="EMBL/GenBank/DDBJ databases">
        <authorList>
            <person name="D'Agostino P."/>
            <person name="Huntemann M."/>
            <person name="Clum A."/>
            <person name="Spunde A."/>
            <person name="Palaniappan K."/>
            <person name="Ritter S."/>
            <person name="Mikhailova N."/>
            <person name="Chen I.-M."/>
            <person name="Stamatis D."/>
            <person name="Reddy T."/>
            <person name="O'Malley R."/>
            <person name="Daum C."/>
            <person name="Shapiro N."/>
            <person name="Ivanova N."/>
            <person name="Kyrpides N."/>
            <person name="Woyke T."/>
        </authorList>
    </citation>
    <scope>NUCLEOTIDE SEQUENCE [LARGE SCALE GENOMIC DNA]</scope>
    <source>
        <strain evidence="3 4">WS4403</strain>
    </source>
</reference>
<evidence type="ECO:0000256" key="1">
    <source>
        <dbReference type="ARBA" id="ARBA00023235"/>
    </source>
</evidence>
<name>A0ABS4PGZ0_9GAMM</name>
<dbReference type="Pfam" id="PF01361">
    <property type="entry name" value="Tautomerase"/>
    <property type="match status" value="1"/>
</dbReference>
<feature type="domain" description="4-oxalocrotonate tautomerase-like" evidence="2">
    <location>
        <begin position="2"/>
        <end position="52"/>
    </location>
</feature>
<keyword evidence="1 3" id="KW-0413">Isomerase</keyword>
<dbReference type="InterPro" id="IPR017284">
    <property type="entry name" value="Tautomerase_PptA"/>
</dbReference>
<accession>A0ABS4PGZ0</accession>
<dbReference type="Proteomes" id="UP001195624">
    <property type="component" value="Unassembled WGS sequence"/>
</dbReference>
<dbReference type="InterPro" id="IPR004370">
    <property type="entry name" value="4-OT-like_dom"/>
</dbReference>
<dbReference type="GO" id="GO:0016853">
    <property type="term" value="F:isomerase activity"/>
    <property type="evidence" value="ECO:0007669"/>
    <property type="project" value="UniProtKB-KW"/>
</dbReference>
<dbReference type="SUPFAM" id="SSF55331">
    <property type="entry name" value="Tautomerase/MIF"/>
    <property type="match status" value="1"/>
</dbReference>
<protein>
    <submittedName>
        <fullName evidence="3">4-oxalocrotonate tautomerase</fullName>
        <ecNumber evidence="3">5.3.2.6</ecNumber>
    </submittedName>
</protein>
<proteinExistence type="predicted"/>
<dbReference type="Gene3D" id="3.30.429.10">
    <property type="entry name" value="Macrophage Migration Inhibitory Factor"/>
    <property type="match status" value="1"/>
</dbReference>
<sequence>MPHIDIKYFPRELSDEEKSAIAEAMADVLKQHFGSKDSSLSVAMTEIPPEQWKTEVYDPLLKPHLDTLVKKPGYEM</sequence>
<dbReference type="NCBIfam" id="NF002324">
    <property type="entry name" value="PRK01271.1"/>
    <property type="match status" value="1"/>
</dbReference>
<gene>
    <name evidence="3" type="ORF">J2125_004577</name>
</gene>
<reference evidence="4" key="2">
    <citation type="submission" date="2023-07" db="EMBL/GenBank/DDBJ databases">
        <title>Genome mining of underrepresented organisms for secondary metabolites.</title>
        <authorList>
            <person name="D'Agostino P.M."/>
        </authorList>
    </citation>
    <scope>NUCLEOTIDE SEQUENCE [LARGE SCALE GENOMIC DNA]</scope>
    <source>
        <strain evidence="4">WS4403</strain>
    </source>
</reference>
<evidence type="ECO:0000313" key="4">
    <source>
        <dbReference type="Proteomes" id="UP001195624"/>
    </source>
</evidence>
<dbReference type="EC" id="5.3.2.6" evidence="3"/>
<organism evidence="3 4">
    <name type="scientific">Winslowiella toletana</name>
    <dbReference type="NCBI Taxonomy" id="92490"/>
    <lineage>
        <taxon>Bacteria</taxon>
        <taxon>Pseudomonadati</taxon>
        <taxon>Pseudomonadota</taxon>
        <taxon>Gammaproteobacteria</taxon>
        <taxon>Enterobacterales</taxon>
        <taxon>Erwiniaceae</taxon>
        <taxon>Winslowiella</taxon>
    </lineage>
</organism>
<dbReference type="PIRSF" id="PIRSF037799">
    <property type="entry name" value="Tautomer_YdcE_prd"/>
    <property type="match status" value="1"/>
</dbReference>
<dbReference type="RefSeq" id="WP_017802327.1">
    <property type="nucleotide sequence ID" value="NZ_JAGGMQ010000001.1"/>
</dbReference>
<comment type="caution">
    <text evidence="3">The sequence shown here is derived from an EMBL/GenBank/DDBJ whole genome shotgun (WGS) entry which is preliminary data.</text>
</comment>
<evidence type="ECO:0000259" key="2">
    <source>
        <dbReference type="Pfam" id="PF01361"/>
    </source>
</evidence>
<dbReference type="InterPro" id="IPR014347">
    <property type="entry name" value="Tautomerase/MIF_sf"/>
</dbReference>
<dbReference type="EMBL" id="JAGGMQ010000001">
    <property type="protein sequence ID" value="MBP2171385.1"/>
    <property type="molecule type" value="Genomic_DNA"/>
</dbReference>
<keyword evidence="4" id="KW-1185">Reference proteome</keyword>
<evidence type="ECO:0000313" key="3">
    <source>
        <dbReference type="EMBL" id="MBP2171385.1"/>
    </source>
</evidence>